<dbReference type="PANTHER" id="PTHR40465:SF1">
    <property type="entry name" value="DUF6534 DOMAIN-CONTAINING PROTEIN"/>
    <property type="match status" value="1"/>
</dbReference>
<accession>A0A1J8PPI1</accession>
<sequence length="408" mass="44954">MVEVNIQDTFGMVFLLLGLGPWRCMADLFPFLFLGAGFIGGMIAAIMYGITTLQTYLYYVYFPRDSHSLKFLVALIWVLDTLHVSFMCHALYHYLVSSFGDADALTTAIWSLVVRIARPERKSPLLGFYLKLMIKAAVYGRHRANILYFSDSPLDSFEHKMVADMRHCKSKLSDSYGDSALNGDFVTSRWWLFSHTLDLDWRQSCSCQYSSPQSGSNVMNYLRFEKKEFSALQQITLYAATPFAIAAVLSDVCITIALCVLLHGNRSPVIETNVLVNTLIVYAINRCLLTSVVAVAEVIAFAISPASLWFIAIDFVIGKLYANSFLASLNSRSALRGRSHTHSEGTSFRVNTINLSGLGSGTGTSSEGDSSAGAQNKPPNVLRGAHVKTNSVGDRSLHGMGNLDKGEV</sequence>
<feature type="transmembrane region" description="Helical" evidence="2">
    <location>
        <begin position="71"/>
        <end position="92"/>
    </location>
</feature>
<evidence type="ECO:0000256" key="1">
    <source>
        <dbReference type="SAM" id="MobiDB-lite"/>
    </source>
</evidence>
<feature type="domain" description="DUF6534" evidence="3">
    <location>
        <begin position="247"/>
        <end position="333"/>
    </location>
</feature>
<keyword evidence="2" id="KW-0812">Transmembrane</keyword>
<feature type="compositionally biased region" description="Low complexity" evidence="1">
    <location>
        <begin position="363"/>
        <end position="374"/>
    </location>
</feature>
<keyword evidence="2" id="KW-1133">Transmembrane helix</keyword>
<feature type="transmembrane region" description="Helical" evidence="2">
    <location>
        <begin position="274"/>
        <end position="303"/>
    </location>
</feature>
<feature type="transmembrane region" description="Helical" evidence="2">
    <location>
        <begin position="309"/>
        <end position="329"/>
    </location>
</feature>
<keyword evidence="2" id="KW-0472">Membrane</keyword>
<dbReference type="STRING" id="180088.A0A1J8PPI1"/>
<evidence type="ECO:0000256" key="2">
    <source>
        <dbReference type="SAM" id="Phobius"/>
    </source>
</evidence>
<gene>
    <name evidence="4" type="ORF">AZE42_06925</name>
</gene>
<dbReference type="Proteomes" id="UP000183567">
    <property type="component" value="Unassembled WGS sequence"/>
</dbReference>
<evidence type="ECO:0000259" key="3">
    <source>
        <dbReference type="Pfam" id="PF20152"/>
    </source>
</evidence>
<dbReference type="Pfam" id="PF20152">
    <property type="entry name" value="DUF6534"/>
    <property type="match status" value="1"/>
</dbReference>
<name>A0A1J8PPI1_9AGAM</name>
<feature type="region of interest" description="Disordered" evidence="1">
    <location>
        <begin position="360"/>
        <end position="408"/>
    </location>
</feature>
<protein>
    <recommendedName>
        <fullName evidence="3">DUF6534 domain-containing protein</fullName>
    </recommendedName>
</protein>
<dbReference type="AlphaFoldDB" id="A0A1J8PPI1"/>
<feature type="transmembrane region" description="Helical" evidence="2">
    <location>
        <begin position="235"/>
        <end position="262"/>
    </location>
</feature>
<evidence type="ECO:0000313" key="4">
    <source>
        <dbReference type="EMBL" id="OJA11070.1"/>
    </source>
</evidence>
<keyword evidence="5" id="KW-1185">Reference proteome</keyword>
<organism evidence="4 5">
    <name type="scientific">Rhizopogon vesiculosus</name>
    <dbReference type="NCBI Taxonomy" id="180088"/>
    <lineage>
        <taxon>Eukaryota</taxon>
        <taxon>Fungi</taxon>
        <taxon>Dikarya</taxon>
        <taxon>Basidiomycota</taxon>
        <taxon>Agaricomycotina</taxon>
        <taxon>Agaricomycetes</taxon>
        <taxon>Agaricomycetidae</taxon>
        <taxon>Boletales</taxon>
        <taxon>Suillineae</taxon>
        <taxon>Rhizopogonaceae</taxon>
        <taxon>Rhizopogon</taxon>
    </lineage>
</organism>
<comment type="caution">
    <text evidence="4">The sequence shown here is derived from an EMBL/GenBank/DDBJ whole genome shotgun (WGS) entry which is preliminary data.</text>
</comment>
<proteinExistence type="predicted"/>
<feature type="transmembrane region" description="Helical" evidence="2">
    <location>
        <begin position="36"/>
        <end position="59"/>
    </location>
</feature>
<dbReference type="InterPro" id="IPR045339">
    <property type="entry name" value="DUF6534"/>
</dbReference>
<dbReference type="PANTHER" id="PTHR40465">
    <property type="entry name" value="CHROMOSOME 1, WHOLE GENOME SHOTGUN SEQUENCE"/>
    <property type="match status" value="1"/>
</dbReference>
<dbReference type="OrthoDB" id="2664626at2759"/>
<reference evidence="4 5" key="1">
    <citation type="submission" date="2016-03" db="EMBL/GenBank/DDBJ databases">
        <title>Comparative genomics of the ectomycorrhizal sister species Rhizopogon vinicolor and Rhizopogon vesiculosus (Basidiomycota: Boletales) reveals a divergence of the mating type B locus.</title>
        <authorList>
            <person name="Mujic A.B."/>
            <person name="Kuo A."/>
            <person name="Tritt A."/>
            <person name="Lipzen A."/>
            <person name="Chen C."/>
            <person name="Johnson J."/>
            <person name="Sharma A."/>
            <person name="Barry K."/>
            <person name="Grigoriev I.V."/>
            <person name="Spatafora J.W."/>
        </authorList>
    </citation>
    <scope>NUCLEOTIDE SEQUENCE [LARGE SCALE GENOMIC DNA]</scope>
    <source>
        <strain evidence="4 5">AM-OR11-056</strain>
    </source>
</reference>
<evidence type="ECO:0000313" key="5">
    <source>
        <dbReference type="Proteomes" id="UP000183567"/>
    </source>
</evidence>
<dbReference type="EMBL" id="LVVM01005254">
    <property type="protein sequence ID" value="OJA11070.1"/>
    <property type="molecule type" value="Genomic_DNA"/>
</dbReference>